<dbReference type="AlphaFoldDB" id="A0A1G5SH90"/>
<comment type="similarity">
    <text evidence="9">Belongs to the PpiD chaperone family.</text>
</comment>
<evidence type="ECO:0000256" key="9">
    <source>
        <dbReference type="ARBA" id="ARBA00038408"/>
    </source>
</evidence>
<keyword evidence="4" id="KW-0812">Transmembrane</keyword>
<dbReference type="PANTHER" id="PTHR47529:SF1">
    <property type="entry name" value="PERIPLASMIC CHAPERONE PPID"/>
    <property type="match status" value="1"/>
</dbReference>
<dbReference type="InterPro" id="IPR000297">
    <property type="entry name" value="PPIase_PpiC"/>
</dbReference>
<dbReference type="InterPro" id="IPR023058">
    <property type="entry name" value="PPIase_PpiC_CS"/>
</dbReference>
<evidence type="ECO:0000313" key="14">
    <source>
        <dbReference type="EMBL" id="SCZ86367.1"/>
    </source>
</evidence>
<name>A0A1G5SH90_9PROT</name>
<keyword evidence="5" id="KW-1133">Transmembrane helix</keyword>
<dbReference type="Pfam" id="PF00639">
    <property type="entry name" value="Rotamase"/>
    <property type="match status" value="1"/>
</dbReference>
<dbReference type="SUPFAM" id="SSF54534">
    <property type="entry name" value="FKBP-like"/>
    <property type="match status" value="1"/>
</dbReference>
<evidence type="ECO:0000256" key="1">
    <source>
        <dbReference type="ARBA" id="ARBA00004382"/>
    </source>
</evidence>
<evidence type="ECO:0000256" key="7">
    <source>
        <dbReference type="ARBA" id="ARBA00023186"/>
    </source>
</evidence>
<keyword evidence="8 12" id="KW-0413">Isomerase</keyword>
<keyword evidence="2" id="KW-1003">Cell membrane</keyword>
<evidence type="ECO:0000256" key="8">
    <source>
        <dbReference type="ARBA" id="ARBA00023235"/>
    </source>
</evidence>
<evidence type="ECO:0000256" key="12">
    <source>
        <dbReference type="PROSITE-ProRule" id="PRU00278"/>
    </source>
</evidence>
<dbReference type="PROSITE" id="PS50198">
    <property type="entry name" value="PPIC_PPIASE_2"/>
    <property type="match status" value="1"/>
</dbReference>
<reference evidence="14 15" key="1">
    <citation type="submission" date="2016-10" db="EMBL/GenBank/DDBJ databases">
        <authorList>
            <person name="de Groot N.N."/>
        </authorList>
    </citation>
    <scope>NUCLEOTIDE SEQUENCE [LARGE SCALE GENOMIC DNA]</scope>
    <source>
        <strain evidence="14">1</strain>
    </source>
</reference>
<evidence type="ECO:0000256" key="2">
    <source>
        <dbReference type="ARBA" id="ARBA00022475"/>
    </source>
</evidence>
<evidence type="ECO:0000256" key="11">
    <source>
        <dbReference type="ARBA" id="ARBA00042775"/>
    </source>
</evidence>
<dbReference type="Gene3D" id="3.10.50.40">
    <property type="match status" value="1"/>
</dbReference>
<dbReference type="RefSeq" id="WP_090287368.1">
    <property type="nucleotide sequence ID" value="NZ_FMWO01000061.1"/>
</dbReference>
<dbReference type="EMBL" id="FMWO01000061">
    <property type="protein sequence ID" value="SCZ86367.1"/>
    <property type="molecule type" value="Genomic_DNA"/>
</dbReference>
<keyword evidence="15" id="KW-1185">Reference proteome</keyword>
<feature type="domain" description="PpiC" evidence="13">
    <location>
        <begin position="263"/>
        <end position="366"/>
    </location>
</feature>
<dbReference type="InterPro" id="IPR027304">
    <property type="entry name" value="Trigger_fact/SurA_dom_sf"/>
</dbReference>
<dbReference type="GO" id="GO:0005886">
    <property type="term" value="C:plasma membrane"/>
    <property type="evidence" value="ECO:0007669"/>
    <property type="project" value="UniProtKB-SubCell"/>
</dbReference>
<sequence>MFDFVHQKKTVVQIVLFIAVLPFMFWGVQSYRSDSDAGYVAKVNDDEIGRRDYEQALRNQQENLRNILGSNFDSTLLDSPQMKLSVLENLIQQKLAQQEATHVGLTVLETQLAAEIQAIDFFQENSKFSLQRYRDLLQRQGMSASLFEARLANELKQQQLLEGITKSVIIPETVTSKLIRLSDTKYDISQLTLRPNQFIDQVDPDETEIIAYYDNHHRDFMLPEQVQAEYIVLSVDELAKQEQITTEEAKKYFNEHPDEFGRPEERRASHILLTAPAEITEEARAEVRKRVEQILLEIQQNPERFEELAAEVSEDPGSAKMGGDLGFFTKGLMVKEFEDEVFTMQPDEIRGPVETPFGFHIIKLAEIKLADVADFDDVSGHIEELLKHQKASEKFGELAEDFRNIVFEENDTLQVAADMFNLPIQKTDWISRQSTEPPLVTHKSILDEIFSDNVIHSQSNTGAIEVQPDTLVAARVLAHRPASPQSIELVRDQVISRLKQQLAQEMTVQKGHEILARLQEGKTDDELDWGGSTEISYTQAQGTDLETLRLVSQVETNKAFPVYIGKTAPQDGYNLIRINRIIESAGEPGDKKNQAFVNQLQQLRSQEELGAYLAGLRQRSEVKIREESY</sequence>
<evidence type="ECO:0000256" key="3">
    <source>
        <dbReference type="ARBA" id="ARBA00022519"/>
    </source>
</evidence>
<dbReference type="PROSITE" id="PS01096">
    <property type="entry name" value="PPIC_PPIASE_1"/>
    <property type="match status" value="1"/>
</dbReference>
<evidence type="ECO:0000256" key="4">
    <source>
        <dbReference type="ARBA" id="ARBA00022692"/>
    </source>
</evidence>
<dbReference type="OrthoDB" id="9812372at2"/>
<keyword evidence="3" id="KW-0997">Cell inner membrane</keyword>
<keyword evidence="12" id="KW-0697">Rotamase</keyword>
<evidence type="ECO:0000313" key="15">
    <source>
        <dbReference type="Proteomes" id="UP000198729"/>
    </source>
</evidence>
<proteinExistence type="inferred from homology"/>
<dbReference type="Gene3D" id="1.10.4030.10">
    <property type="entry name" value="Porin chaperone SurA, peptide-binding domain"/>
    <property type="match status" value="1"/>
</dbReference>
<evidence type="ECO:0000256" key="10">
    <source>
        <dbReference type="ARBA" id="ARBA00040743"/>
    </source>
</evidence>
<dbReference type="SUPFAM" id="SSF109998">
    <property type="entry name" value="Triger factor/SurA peptide-binding domain-like"/>
    <property type="match status" value="1"/>
</dbReference>
<comment type="subcellular location">
    <subcellularLocation>
        <location evidence="1">Cell inner membrane</location>
        <topology evidence="1">Single-pass type II membrane protein</topology>
        <orientation evidence="1">Periplasmic side</orientation>
    </subcellularLocation>
</comment>
<evidence type="ECO:0000256" key="6">
    <source>
        <dbReference type="ARBA" id="ARBA00023136"/>
    </source>
</evidence>
<evidence type="ECO:0000256" key="5">
    <source>
        <dbReference type="ARBA" id="ARBA00022989"/>
    </source>
</evidence>
<dbReference type="InterPro" id="IPR052029">
    <property type="entry name" value="PpiD_chaperone"/>
</dbReference>
<dbReference type="PANTHER" id="PTHR47529">
    <property type="entry name" value="PEPTIDYL-PROLYL CIS-TRANS ISOMERASE D"/>
    <property type="match status" value="1"/>
</dbReference>
<gene>
    <name evidence="14" type="primary">ppiD</name>
    <name evidence="14" type="ORF">NSMM_520037</name>
</gene>
<organism evidence="14 15">
    <name type="scientific">Nitrosomonas mobilis</name>
    <dbReference type="NCBI Taxonomy" id="51642"/>
    <lineage>
        <taxon>Bacteria</taxon>
        <taxon>Pseudomonadati</taxon>
        <taxon>Pseudomonadota</taxon>
        <taxon>Betaproteobacteria</taxon>
        <taxon>Nitrosomonadales</taxon>
        <taxon>Nitrosomonadaceae</taxon>
        <taxon>Nitrosomonas</taxon>
    </lineage>
</organism>
<accession>A0A1G5SH90</accession>
<dbReference type="Pfam" id="PF13624">
    <property type="entry name" value="SurA_N_3"/>
    <property type="match status" value="1"/>
</dbReference>
<dbReference type="GO" id="GO:0003755">
    <property type="term" value="F:peptidyl-prolyl cis-trans isomerase activity"/>
    <property type="evidence" value="ECO:0007669"/>
    <property type="project" value="UniProtKB-KW"/>
</dbReference>
<protein>
    <recommendedName>
        <fullName evidence="10">Periplasmic chaperone PpiD</fullName>
    </recommendedName>
    <alternativeName>
        <fullName evidence="11">Periplasmic folding chaperone</fullName>
    </alternativeName>
</protein>
<dbReference type="STRING" id="51642.NSMM_520037"/>
<dbReference type="InterPro" id="IPR046357">
    <property type="entry name" value="PPIase_dom_sf"/>
</dbReference>
<keyword evidence="6" id="KW-0472">Membrane</keyword>
<evidence type="ECO:0000259" key="13">
    <source>
        <dbReference type="PROSITE" id="PS50198"/>
    </source>
</evidence>
<keyword evidence="7" id="KW-0143">Chaperone</keyword>
<dbReference type="Proteomes" id="UP000198729">
    <property type="component" value="Unassembled WGS sequence"/>
</dbReference>